<evidence type="ECO:0000313" key="3">
    <source>
        <dbReference type="Proteomes" id="UP001190465"/>
    </source>
</evidence>
<name>A0ABN9NQT9_9MYCO</name>
<protein>
    <submittedName>
        <fullName evidence="2">Uncharacterized protein</fullName>
    </submittedName>
</protein>
<organism evidence="2 3">
    <name type="scientific">[Mycobacterium] burgundiense</name>
    <dbReference type="NCBI Taxonomy" id="3064286"/>
    <lineage>
        <taxon>Bacteria</taxon>
        <taxon>Bacillati</taxon>
        <taxon>Actinomycetota</taxon>
        <taxon>Actinomycetes</taxon>
        <taxon>Mycobacteriales</taxon>
        <taxon>Mycobacteriaceae</taxon>
        <taxon>Mycolicibacterium</taxon>
    </lineage>
</organism>
<accession>A0ABN9NQT9</accession>
<evidence type="ECO:0000313" key="2">
    <source>
        <dbReference type="EMBL" id="CAJ1509581.1"/>
    </source>
</evidence>
<evidence type="ECO:0000256" key="1">
    <source>
        <dbReference type="SAM" id="MobiDB-lite"/>
    </source>
</evidence>
<reference evidence="2 3" key="1">
    <citation type="submission" date="2023-08" db="EMBL/GenBank/DDBJ databases">
        <authorList>
            <person name="Folkvardsen B D."/>
            <person name="Norman A."/>
        </authorList>
    </citation>
    <scope>NUCLEOTIDE SEQUENCE [LARGE SCALE GENOMIC DNA]</scope>
    <source>
        <strain evidence="2 3">Mu0053</strain>
    </source>
</reference>
<feature type="region of interest" description="Disordered" evidence="1">
    <location>
        <begin position="1"/>
        <end position="21"/>
    </location>
</feature>
<sequence length="154" mass="16807">MAPATSGPDAPPPDAQFSQQEIADAEEAMCDAWRASYAAIRNVASKNSQDDTLTYVLNLESQVVFDASADYIQSHLRNHPATPRQLAEVLSRLSLSYQDMVLARLADVSESEVEPIKAKMNSAESSVRQECEELSIPVDRRVSGDLRSGLLIAV</sequence>
<dbReference type="RefSeq" id="WP_308479541.1">
    <property type="nucleotide sequence ID" value="NZ_OY726397.1"/>
</dbReference>
<dbReference type="Proteomes" id="UP001190465">
    <property type="component" value="Chromosome"/>
</dbReference>
<dbReference type="EMBL" id="OY726397">
    <property type="protein sequence ID" value="CAJ1509581.1"/>
    <property type="molecule type" value="Genomic_DNA"/>
</dbReference>
<keyword evidence="3" id="KW-1185">Reference proteome</keyword>
<gene>
    <name evidence="2" type="ORF">MU0053_004232</name>
</gene>
<proteinExistence type="predicted"/>